<dbReference type="eggNOG" id="KOG3600">
    <property type="taxonomic scope" value="Eukaryota"/>
</dbReference>
<dbReference type="Proteomes" id="UP000009138">
    <property type="component" value="Unassembled WGS sequence"/>
</dbReference>
<dbReference type="VEuPathDB" id="FungiDB:RO3G_00647"/>
<evidence type="ECO:0000256" key="1">
    <source>
        <dbReference type="ARBA" id="ARBA00004123"/>
    </source>
</evidence>
<dbReference type="OrthoDB" id="103819at2759"/>
<dbReference type="RefSeq" id="XP_067511339.1">
    <property type="nucleotide sequence ID" value="XM_067655238.1"/>
</dbReference>
<evidence type="ECO:0000259" key="13">
    <source>
        <dbReference type="Pfam" id="PF06333"/>
    </source>
</evidence>
<feature type="compositionally biased region" description="Low complexity" evidence="12">
    <location>
        <begin position="811"/>
        <end position="837"/>
    </location>
</feature>
<dbReference type="InterPro" id="IPR009401">
    <property type="entry name" value="Med13_C"/>
</dbReference>
<evidence type="ECO:0000256" key="9">
    <source>
        <dbReference type="ARBA" id="ARBA00025661"/>
    </source>
</evidence>
<comment type="function">
    <text evidence="9 11">Component of the SRB8-11 complex. The SRB8-11 complex is a regulatory module of the Mediator complex which is itself involved in regulation of basal and activated RNA polymerase II-dependent transcription. The SRB8-11 complex may be involved in the transcriptional repression of a subset of genes regulated by Mediator. It may inhibit the association of the Mediator complex with RNA polymerase II to form the holoenzyme complex.</text>
</comment>
<keyword evidence="6 11" id="KW-0010">Activator</keyword>
<organism evidence="15 16">
    <name type="scientific">Rhizopus delemar (strain RA 99-880 / ATCC MYA-4621 / FGSC 9543 / NRRL 43880)</name>
    <name type="common">Mucormycosis agent</name>
    <name type="synonym">Rhizopus arrhizus var. delemar</name>
    <dbReference type="NCBI Taxonomy" id="246409"/>
    <lineage>
        <taxon>Eukaryota</taxon>
        <taxon>Fungi</taxon>
        <taxon>Fungi incertae sedis</taxon>
        <taxon>Mucoromycota</taxon>
        <taxon>Mucoromycotina</taxon>
        <taxon>Mucoromycetes</taxon>
        <taxon>Mucorales</taxon>
        <taxon>Mucorineae</taxon>
        <taxon>Rhizopodaceae</taxon>
        <taxon>Rhizopus</taxon>
    </lineage>
</organism>
<evidence type="ECO:0000313" key="16">
    <source>
        <dbReference type="Proteomes" id="UP000009138"/>
    </source>
</evidence>
<sequence length="1569" mass="175818">MDEAEDIPVTWRIAHENEENLDNQILLELWVFWFDDGHTGKVDSNESLRELDEAKVGSFTWENAYSKLQSPTASPLSSGVQADTAAPVEVSTEYKMFIRSLRNLVDAQMKNQGAVPLGEFYIFPSNDEFNDVMRDESIDSHMLTSSLCCSYNVYLASTNLIFQPNTRRMRLKPIALYQNRMRGRKAIISPSGEYVTVVSNTYNLPRQTEEVILKKWSSLLDIPYTSLIQHNLLKPLSLQEQKLEQPHNFNKRSPSLIALKNMNDGTIFYYPIALVFVSSSSKMSPTDMAGTNGLFKFNQGISENLGDKWNRSSWNEKVANYWEFVCPKDSVVSSVLDMLSQESTTSGNQAGFLQKPIHESTTNASPLMVTTPMATPASTTGNQQRTDSSISSTPITHQEEGEDKSKLRNQQNLSLAEFAMANFALSDSNNGDMPEYPQQYANDYSNGSIVMDNGSSIQQPQQQQMHLSPQVESIKLENLPMAIRNNGLLPVAGHASNSSAYHSPQMANLGLDAFNLGDNMGVNDMILDIPDRWNDDTMGGLDNFDLGVTEEDFDFFKSEPVTAPAIMSVKNEMFIDSNATADSLMLIDTDIKQDESNIDNNFDMLDKDKLLVLDDKSAVMMNTDIESTTARIHDLSVTPLGVGMAQQDNIEFQQDQRVDPNLLHKQLLFHQQQQVDQDNLSFQRDKPKQRELFIPPTFAPVKINFLVNDSKYFNGGKFTYPSIDQDSNVESRLQKSNYYRPDYIPISRSKRLRKRKALKPAKALKEDKDVTESNNAAEGQFVQKVESTTKLDSSHSSKHGSVVNSNMTGNSSSVTNCSSSSSSGSSSDYDSSSCYESDYSDDDDMTNKPGRVLDHVSSAQDSYIDKLIFASPFQPSPKQSVDKTMFEYDSPFADAVADTYSKSNRQITIKNMEDYKTLEYLCQQVVLGGYPFSGGFESVSSNGIEANEGESTKAVIARRRNLLQTFYGDQPLLPASVTVKGPLNVQQYYDLSETNQAHSKYGKYQVKRRRPAEPNLDTLRPPNIVVNRQEELIEGTTKFIMFWEKLRLEPYSCKKHINYFIIYPENDSTERSISQFFKNLGTLYETCQLGSHQPGNIGSYRKGLVPVRLLSLAQDESLEDQQMRSYLTECQNLGSTLGSVPGENVYNVIYMLNPSSDLQSNVHLTRCFSKLVEAYDTAVLNSGTRTSNAKPIMQLIPVEHVLRSSSFGGCLKFGLKEIAFSVYSKCRAVVTRRRNNGNLESSVSTAEIYAPLFVLPKSVPNSVQYSLKKALCPFPSILESHAVLHMGYCFSFDKRWMIIVWTDNNGELIEFATLDSQSQYRNMSQLFEEAWRRTKIISKRTGFIWTFVIAKIGLLFREELKIWINCIGQDEKAAIVCLDLESPLNILPIPSAPMTESMASSSMMDSIGTNVPSIVNSTSNVGGIGAGFNSKKSSFLADENGVGQTKALLLNHRVAYSSKRERASLAILSMDPSSNTENWMIPLASGYTIYTPLPTENSRHGLFNSNPPVIEIHLVFNQTSHSAYSTLRDIIQKFHALSYVNIMSSNSNRLPIHLALVERLSRILLVVNT</sequence>
<evidence type="ECO:0000256" key="12">
    <source>
        <dbReference type="SAM" id="MobiDB-lite"/>
    </source>
</evidence>
<dbReference type="GO" id="GO:0045944">
    <property type="term" value="P:positive regulation of transcription by RNA polymerase II"/>
    <property type="evidence" value="ECO:0007669"/>
    <property type="project" value="TreeGrafter"/>
</dbReference>
<dbReference type="STRING" id="246409.I1BIB3"/>
<reference evidence="15 16" key="1">
    <citation type="journal article" date="2009" name="PLoS Genet.">
        <title>Genomic analysis of the basal lineage fungus Rhizopus oryzae reveals a whole-genome duplication.</title>
        <authorList>
            <person name="Ma L.-J."/>
            <person name="Ibrahim A.S."/>
            <person name="Skory C."/>
            <person name="Grabherr M.G."/>
            <person name="Burger G."/>
            <person name="Butler M."/>
            <person name="Elias M."/>
            <person name="Idnurm A."/>
            <person name="Lang B.F."/>
            <person name="Sone T."/>
            <person name="Abe A."/>
            <person name="Calvo S.E."/>
            <person name="Corrochano L.M."/>
            <person name="Engels R."/>
            <person name="Fu J."/>
            <person name="Hansberg W."/>
            <person name="Kim J.-M."/>
            <person name="Kodira C.D."/>
            <person name="Koehrsen M.J."/>
            <person name="Liu B."/>
            <person name="Miranda-Saavedra D."/>
            <person name="O'Leary S."/>
            <person name="Ortiz-Castellanos L."/>
            <person name="Poulter R."/>
            <person name="Rodriguez-Romero J."/>
            <person name="Ruiz-Herrera J."/>
            <person name="Shen Y.-Q."/>
            <person name="Zeng Q."/>
            <person name="Galagan J."/>
            <person name="Birren B.W."/>
            <person name="Cuomo C.A."/>
            <person name="Wickes B.L."/>
        </authorList>
    </citation>
    <scope>NUCLEOTIDE SEQUENCE [LARGE SCALE GENOMIC DNA]</scope>
    <source>
        <strain evidence="16">RA 99-880 / ATCC MYA-4621 / FGSC 9543 / NRRL 43880</strain>
    </source>
</reference>
<dbReference type="InterPro" id="IPR041285">
    <property type="entry name" value="MID_MedPIWI"/>
</dbReference>
<gene>
    <name evidence="15" type="ORF">RO3G_00647</name>
</gene>
<dbReference type="PANTHER" id="PTHR48249">
    <property type="entry name" value="MEDIATOR OF RNA POLYMERASE II TRANSCRIPTION SUBUNIT 13"/>
    <property type="match status" value="1"/>
</dbReference>
<feature type="region of interest" description="Disordered" evidence="12">
    <location>
        <begin position="374"/>
        <end position="406"/>
    </location>
</feature>
<keyword evidence="4 11" id="KW-0678">Repressor</keyword>
<accession>I1BIB3</accession>
<evidence type="ECO:0000256" key="8">
    <source>
        <dbReference type="ARBA" id="ARBA00023242"/>
    </source>
</evidence>
<protein>
    <recommendedName>
        <fullName evidence="3 11">Mediator of RNA polymerase II transcription subunit 13</fullName>
    </recommendedName>
    <alternativeName>
        <fullName evidence="10 11">Mediator complex subunit 13</fullName>
    </alternativeName>
</protein>
<dbReference type="InterPro" id="IPR051139">
    <property type="entry name" value="Mediator_complx_sub13"/>
</dbReference>
<dbReference type="EMBL" id="CH476732">
    <property type="protein sequence ID" value="EIE75943.1"/>
    <property type="molecule type" value="Genomic_DNA"/>
</dbReference>
<comment type="similarity">
    <text evidence="2 11">Belongs to the Mediator complex subunit 13 family.</text>
</comment>
<feature type="domain" description="MID" evidence="14">
    <location>
        <begin position="1055"/>
        <end position="1227"/>
    </location>
</feature>
<comment type="subcellular location">
    <subcellularLocation>
        <location evidence="1 11">Nucleus</location>
    </subcellularLocation>
</comment>
<evidence type="ECO:0000256" key="3">
    <source>
        <dbReference type="ARBA" id="ARBA00019618"/>
    </source>
</evidence>
<dbReference type="GO" id="GO:0003713">
    <property type="term" value="F:transcription coactivator activity"/>
    <property type="evidence" value="ECO:0007669"/>
    <property type="project" value="TreeGrafter"/>
</dbReference>
<evidence type="ECO:0000256" key="7">
    <source>
        <dbReference type="ARBA" id="ARBA00023163"/>
    </source>
</evidence>
<name>I1BIB3_RHIO9</name>
<proteinExistence type="inferred from homology"/>
<keyword evidence="7 11" id="KW-0804">Transcription</keyword>
<evidence type="ECO:0000256" key="2">
    <source>
        <dbReference type="ARBA" id="ARBA00009354"/>
    </source>
</evidence>
<dbReference type="InParanoid" id="I1BIB3"/>
<evidence type="ECO:0000256" key="5">
    <source>
        <dbReference type="ARBA" id="ARBA00023015"/>
    </source>
</evidence>
<evidence type="ECO:0000256" key="6">
    <source>
        <dbReference type="ARBA" id="ARBA00023159"/>
    </source>
</evidence>
<feature type="domain" description="Mediator complex subunit Med13 C-terminal" evidence="13">
    <location>
        <begin position="1249"/>
        <end position="1557"/>
    </location>
</feature>
<dbReference type="GO" id="GO:0016592">
    <property type="term" value="C:mediator complex"/>
    <property type="evidence" value="ECO:0007669"/>
    <property type="project" value="InterPro"/>
</dbReference>
<comment type="subunit">
    <text evidence="11">Component of the SRB8-11 complex, which itself associates with the Mediator complex.</text>
</comment>
<evidence type="ECO:0000259" key="14">
    <source>
        <dbReference type="Pfam" id="PF18296"/>
    </source>
</evidence>
<dbReference type="GeneID" id="93607619"/>
<evidence type="ECO:0000256" key="4">
    <source>
        <dbReference type="ARBA" id="ARBA00022491"/>
    </source>
</evidence>
<feature type="compositionally biased region" description="Basic and acidic residues" evidence="12">
    <location>
        <begin position="397"/>
        <end position="406"/>
    </location>
</feature>
<dbReference type="OMA" id="VMGGYPF"/>
<keyword evidence="5 11" id="KW-0805">Transcription regulation</keyword>
<feature type="region of interest" description="Disordered" evidence="12">
    <location>
        <begin position="750"/>
        <end position="852"/>
    </location>
</feature>
<evidence type="ECO:0000313" key="15">
    <source>
        <dbReference type="EMBL" id="EIE75943.1"/>
    </source>
</evidence>
<feature type="compositionally biased region" description="Polar residues" evidence="12">
    <location>
        <begin position="374"/>
        <end position="396"/>
    </location>
</feature>
<dbReference type="PANTHER" id="PTHR48249:SF3">
    <property type="entry name" value="MEDIATOR OF RNA POLYMERASE II TRANSCRIPTION SUBUNIT 13"/>
    <property type="match status" value="1"/>
</dbReference>
<dbReference type="Pfam" id="PF18296">
    <property type="entry name" value="MID_MedPIWI"/>
    <property type="match status" value="1"/>
</dbReference>
<evidence type="ECO:0000256" key="11">
    <source>
        <dbReference type="RuleBase" id="RU364134"/>
    </source>
</evidence>
<feature type="compositionally biased region" description="Basic residues" evidence="12">
    <location>
        <begin position="750"/>
        <end position="759"/>
    </location>
</feature>
<keyword evidence="8 11" id="KW-0539">Nucleus</keyword>
<dbReference type="Pfam" id="PF06333">
    <property type="entry name" value="Med13_C"/>
    <property type="match status" value="1"/>
</dbReference>
<keyword evidence="16" id="KW-1185">Reference proteome</keyword>
<evidence type="ECO:0000256" key="10">
    <source>
        <dbReference type="ARBA" id="ARBA00032008"/>
    </source>
</evidence>